<evidence type="ECO:0000313" key="1">
    <source>
        <dbReference type="EMBL" id="MBW73726.1"/>
    </source>
</evidence>
<protein>
    <submittedName>
        <fullName evidence="1">Putative secreted protein</fullName>
    </submittedName>
</protein>
<dbReference type="EMBL" id="GGFL01009548">
    <property type="protein sequence ID" value="MBW73726.1"/>
    <property type="molecule type" value="Transcribed_RNA"/>
</dbReference>
<sequence>MFAALALIASPVKLKPHLLTVAELSSFVTIVDCFLFFQFRVDLFLCPVEGGVGTTKSIIQESSSIGFSETSFFVDA</sequence>
<reference evidence="1" key="1">
    <citation type="submission" date="2018-01" db="EMBL/GenBank/DDBJ databases">
        <title>An insight into the sialome of Amazonian anophelines.</title>
        <authorList>
            <person name="Ribeiro J.M."/>
            <person name="Scarpassa V."/>
            <person name="Calvo E."/>
        </authorList>
    </citation>
    <scope>NUCLEOTIDE SEQUENCE</scope>
</reference>
<organism evidence="1">
    <name type="scientific">Anopheles darlingi</name>
    <name type="common">Mosquito</name>
    <dbReference type="NCBI Taxonomy" id="43151"/>
    <lineage>
        <taxon>Eukaryota</taxon>
        <taxon>Metazoa</taxon>
        <taxon>Ecdysozoa</taxon>
        <taxon>Arthropoda</taxon>
        <taxon>Hexapoda</taxon>
        <taxon>Insecta</taxon>
        <taxon>Pterygota</taxon>
        <taxon>Neoptera</taxon>
        <taxon>Endopterygota</taxon>
        <taxon>Diptera</taxon>
        <taxon>Nematocera</taxon>
        <taxon>Culicoidea</taxon>
        <taxon>Culicidae</taxon>
        <taxon>Anophelinae</taxon>
        <taxon>Anopheles</taxon>
    </lineage>
</organism>
<accession>A0A2M4D846</accession>
<name>A0A2M4D846_ANODA</name>
<dbReference type="AlphaFoldDB" id="A0A2M4D846"/>
<proteinExistence type="predicted"/>